<dbReference type="STRING" id="1618436.UV59_C0027G0016"/>
<dbReference type="EMBL" id="LCFB01000027">
    <property type="protein sequence ID" value="KKS84088.1"/>
    <property type="molecule type" value="Genomic_DNA"/>
</dbReference>
<dbReference type="InterPro" id="IPR044153">
    <property type="entry name" value="PIN_Pae0151-like"/>
</dbReference>
<feature type="domain" description="PIN" evidence="2">
    <location>
        <begin position="4"/>
        <end position="122"/>
    </location>
</feature>
<evidence type="ECO:0000256" key="1">
    <source>
        <dbReference type="ARBA" id="ARBA00022842"/>
    </source>
</evidence>
<name>A0A0G1FB86_9BACT</name>
<dbReference type="InterPro" id="IPR002716">
    <property type="entry name" value="PIN_dom"/>
</dbReference>
<dbReference type="AlphaFoldDB" id="A0A0G1FB86"/>
<dbReference type="Gene3D" id="3.40.50.1010">
    <property type="entry name" value="5'-nuclease"/>
    <property type="match status" value="1"/>
</dbReference>
<evidence type="ECO:0000313" key="4">
    <source>
        <dbReference type="Proteomes" id="UP000034543"/>
    </source>
</evidence>
<protein>
    <recommendedName>
        <fullName evidence="2">PIN domain-containing protein</fullName>
    </recommendedName>
</protein>
<dbReference type="PANTHER" id="PTHR35901:SF1">
    <property type="entry name" value="EXONUCLEASE VAPC9"/>
    <property type="match status" value="1"/>
</dbReference>
<evidence type="ECO:0000259" key="2">
    <source>
        <dbReference type="Pfam" id="PF01850"/>
    </source>
</evidence>
<dbReference type="InterPro" id="IPR051619">
    <property type="entry name" value="TypeII_TA_RNase_PINc/VapC"/>
</dbReference>
<dbReference type="Proteomes" id="UP000034543">
    <property type="component" value="Unassembled WGS sequence"/>
</dbReference>
<proteinExistence type="predicted"/>
<reference evidence="3 4" key="1">
    <citation type="journal article" date="2015" name="Nature">
        <title>rRNA introns, odd ribosomes, and small enigmatic genomes across a large radiation of phyla.</title>
        <authorList>
            <person name="Brown C.T."/>
            <person name="Hug L.A."/>
            <person name="Thomas B.C."/>
            <person name="Sharon I."/>
            <person name="Castelle C.J."/>
            <person name="Singh A."/>
            <person name="Wilkins M.J."/>
            <person name="Williams K.H."/>
            <person name="Banfield J.F."/>
        </authorList>
    </citation>
    <scope>NUCLEOTIDE SEQUENCE [LARGE SCALE GENOMIC DNA]</scope>
</reference>
<keyword evidence="1" id="KW-0460">Magnesium</keyword>
<dbReference type="Pfam" id="PF01850">
    <property type="entry name" value="PIN"/>
    <property type="match status" value="1"/>
</dbReference>
<gene>
    <name evidence="3" type="ORF">UV59_C0027G0016</name>
</gene>
<dbReference type="PANTHER" id="PTHR35901">
    <property type="entry name" value="RIBONUCLEASE VAPC3"/>
    <property type="match status" value="1"/>
</dbReference>
<sequence>MRRVIDNSVVFKWFAEETDSDRAKKYLEDFVAGKDKILIPTLLFYEFGQACRNGALPSQAISRIMELMQKLPFQIEDVGFTSFRKIYQIASEYDLSFYDASYVTLMQKHDCELVTADKKLYNKLKTKLKRTTLLQAV</sequence>
<evidence type="ECO:0000313" key="3">
    <source>
        <dbReference type="EMBL" id="KKS84088.1"/>
    </source>
</evidence>
<dbReference type="InterPro" id="IPR029060">
    <property type="entry name" value="PIN-like_dom_sf"/>
</dbReference>
<accession>A0A0G1FB86</accession>
<dbReference type="CDD" id="cd09873">
    <property type="entry name" value="PIN_Pae0151-like"/>
    <property type="match status" value="1"/>
</dbReference>
<dbReference type="SUPFAM" id="SSF88723">
    <property type="entry name" value="PIN domain-like"/>
    <property type="match status" value="1"/>
</dbReference>
<comment type="caution">
    <text evidence="3">The sequence shown here is derived from an EMBL/GenBank/DDBJ whole genome shotgun (WGS) entry which is preliminary data.</text>
</comment>
<organism evidence="3 4">
    <name type="scientific">Candidatus Gottesmanbacteria bacterium GW2011_GWA1_43_11</name>
    <dbReference type="NCBI Taxonomy" id="1618436"/>
    <lineage>
        <taxon>Bacteria</taxon>
        <taxon>Candidatus Gottesmaniibacteriota</taxon>
    </lineage>
</organism>